<evidence type="ECO:0000313" key="1">
    <source>
        <dbReference type="EMBL" id="RKS82461.1"/>
    </source>
</evidence>
<proteinExistence type="predicted"/>
<accession>A0A495R559</accession>
<name>A0A495R559_9EURY</name>
<dbReference type="InterPro" id="IPR058927">
    <property type="entry name" value="OB_2TM"/>
</dbReference>
<evidence type="ECO:0000313" key="2">
    <source>
        <dbReference type="Proteomes" id="UP000268233"/>
    </source>
</evidence>
<dbReference type="Pfam" id="PF26045">
    <property type="entry name" value="OB_2TM_halo"/>
    <property type="match status" value="1"/>
</dbReference>
<organism evidence="1 2">
    <name type="scientific">Haloarcula quadrata</name>
    <dbReference type="NCBI Taxonomy" id="182779"/>
    <lineage>
        <taxon>Archaea</taxon>
        <taxon>Methanobacteriati</taxon>
        <taxon>Methanobacteriota</taxon>
        <taxon>Stenosarchaea group</taxon>
        <taxon>Halobacteria</taxon>
        <taxon>Halobacteriales</taxon>
        <taxon>Haloarculaceae</taxon>
        <taxon>Haloarcula</taxon>
    </lineage>
</organism>
<comment type="caution">
    <text evidence="1">The sequence shown here is derived from an EMBL/GenBank/DDBJ whole genome shotgun (WGS) entry which is preliminary data.</text>
</comment>
<protein>
    <submittedName>
        <fullName evidence="1">Uncharacterized protein</fullName>
    </submittedName>
</protein>
<reference evidence="1 2" key="1">
    <citation type="submission" date="2018-10" db="EMBL/GenBank/DDBJ databases">
        <title>Genomic Encyclopedia of Archaeal and Bacterial Type Strains, Phase II (KMG-II): from individual species to whole genera.</title>
        <authorList>
            <person name="Goeker M."/>
        </authorList>
    </citation>
    <scope>NUCLEOTIDE SEQUENCE [LARGE SCALE GENOMIC DNA]</scope>
    <source>
        <strain evidence="1 2">DSM 11927</strain>
    </source>
</reference>
<dbReference type="AlphaFoldDB" id="A0A495R559"/>
<dbReference type="RefSeq" id="WP_121303006.1">
    <property type="nucleotide sequence ID" value="NZ_RBWW01000001.1"/>
</dbReference>
<dbReference type="Proteomes" id="UP000268233">
    <property type="component" value="Unassembled WGS sequence"/>
</dbReference>
<sequence>MLHSWVGRAAAICGLLAVLFALMVGFGTATPASELGDYPAEDALAADYDRYVGESVQVTGTVTGTEPVEIAVEYEYAANGKRYSGTLAIVVRNVDRAVAEGESLQVYGTLGPDWTITAENSVSVPATNYVAMHLVSALAGLWTLGRLVCGWRLNWQTGALCRREEPLRPIRALRTQVQEVRA</sequence>
<gene>
    <name evidence="1" type="ORF">BDK61_1766</name>
</gene>
<dbReference type="EMBL" id="RBWW01000001">
    <property type="protein sequence ID" value="RKS82461.1"/>
    <property type="molecule type" value="Genomic_DNA"/>
</dbReference>
<keyword evidence="2" id="KW-1185">Reference proteome</keyword>